<evidence type="ECO:0000313" key="2">
    <source>
        <dbReference type="EMBL" id="KAJ8982258.1"/>
    </source>
</evidence>
<keyword evidence="3" id="KW-1185">Reference proteome</keyword>
<dbReference type="EMBL" id="JAPWTJ010000138">
    <property type="protein sequence ID" value="KAJ8982258.1"/>
    <property type="molecule type" value="Genomic_DNA"/>
</dbReference>
<gene>
    <name evidence="2" type="ORF">NQ317_018647</name>
</gene>
<keyword evidence="1" id="KW-0812">Transmembrane</keyword>
<protein>
    <submittedName>
        <fullName evidence="2">Uncharacterized protein</fullName>
    </submittedName>
</protein>
<reference evidence="2" key="1">
    <citation type="journal article" date="2023" name="Insect Mol. Biol.">
        <title>Genome sequencing provides insights into the evolution of gene families encoding plant cell wall-degrading enzymes in longhorned beetles.</title>
        <authorList>
            <person name="Shin N.R."/>
            <person name="Okamura Y."/>
            <person name="Kirsch R."/>
            <person name="Pauchet Y."/>
        </authorList>
    </citation>
    <scope>NUCLEOTIDE SEQUENCE</scope>
    <source>
        <strain evidence="2">MMC_N1</strain>
    </source>
</reference>
<feature type="transmembrane region" description="Helical" evidence="1">
    <location>
        <begin position="45"/>
        <end position="61"/>
    </location>
</feature>
<sequence length="130" mass="14953">MALSSARKKFGQAVGILGAVRGYLLEIAMLRTYFDLKITNLKLQGGAWGFMSLLAIVLHYWKPDTETPKSYTELVAYTVYHRFLIDDETISYANFRINPGNFTIVMWIYFIIILLLLDDTFDDLDNRTVS</sequence>
<accession>A0ABQ9JW33</accession>
<feature type="transmembrane region" description="Helical" evidence="1">
    <location>
        <begin position="12"/>
        <end position="33"/>
    </location>
</feature>
<comment type="caution">
    <text evidence="2">The sequence shown here is derived from an EMBL/GenBank/DDBJ whole genome shotgun (WGS) entry which is preliminary data.</text>
</comment>
<feature type="transmembrane region" description="Helical" evidence="1">
    <location>
        <begin position="100"/>
        <end position="117"/>
    </location>
</feature>
<dbReference type="Proteomes" id="UP001162164">
    <property type="component" value="Unassembled WGS sequence"/>
</dbReference>
<organism evidence="2 3">
    <name type="scientific">Molorchus minor</name>
    <dbReference type="NCBI Taxonomy" id="1323400"/>
    <lineage>
        <taxon>Eukaryota</taxon>
        <taxon>Metazoa</taxon>
        <taxon>Ecdysozoa</taxon>
        <taxon>Arthropoda</taxon>
        <taxon>Hexapoda</taxon>
        <taxon>Insecta</taxon>
        <taxon>Pterygota</taxon>
        <taxon>Neoptera</taxon>
        <taxon>Endopterygota</taxon>
        <taxon>Coleoptera</taxon>
        <taxon>Polyphaga</taxon>
        <taxon>Cucujiformia</taxon>
        <taxon>Chrysomeloidea</taxon>
        <taxon>Cerambycidae</taxon>
        <taxon>Lamiinae</taxon>
        <taxon>Monochamini</taxon>
        <taxon>Molorchus</taxon>
    </lineage>
</organism>
<evidence type="ECO:0000256" key="1">
    <source>
        <dbReference type="SAM" id="Phobius"/>
    </source>
</evidence>
<proteinExistence type="predicted"/>
<keyword evidence="1" id="KW-1133">Transmembrane helix</keyword>
<keyword evidence="1" id="KW-0472">Membrane</keyword>
<evidence type="ECO:0000313" key="3">
    <source>
        <dbReference type="Proteomes" id="UP001162164"/>
    </source>
</evidence>
<name>A0ABQ9JW33_9CUCU</name>